<comment type="caution">
    <text evidence="2">The sequence shown here is derived from an EMBL/GenBank/DDBJ whole genome shotgun (WGS) entry which is preliminary data.</text>
</comment>
<proteinExistence type="predicted"/>
<accession>A0AAV6TPY3</accession>
<feature type="non-terminal residue" evidence="2">
    <location>
        <position position="285"/>
    </location>
</feature>
<dbReference type="InterPro" id="IPR054465">
    <property type="entry name" value="Integrase_p58-like_C"/>
</dbReference>
<sequence length="285" mass="32030">MQRVYNSVYQNLENVAAKQSRLRDKIAKIKTFEIGQKVYLYTPATKQSTGRAFAKKISGPFRIVKKHSDLNYTIQESDKPFSKSTKVHVDRLFDYTERRPDLQIPAQSNTGNFNNATGLGTSYSHYNDTNQFSWYDDAEGTDILMVTHTNTEVHNRIEKGQTLSQPTTQLDHATIPKQTKVEKKREFNASVVAQLILVALMSGISVASKAHICRQAENSSYSCEMVSSEVLESYNLDLPDNACAATSCKDCVVANASFIITEKDELMHPTTFLDRPTDRLGNKTV</sequence>
<name>A0AAV6TPY3_9ARAC</name>
<organism evidence="2 3">
    <name type="scientific">Oedothorax gibbosus</name>
    <dbReference type="NCBI Taxonomy" id="931172"/>
    <lineage>
        <taxon>Eukaryota</taxon>
        <taxon>Metazoa</taxon>
        <taxon>Ecdysozoa</taxon>
        <taxon>Arthropoda</taxon>
        <taxon>Chelicerata</taxon>
        <taxon>Arachnida</taxon>
        <taxon>Araneae</taxon>
        <taxon>Araneomorphae</taxon>
        <taxon>Entelegynae</taxon>
        <taxon>Araneoidea</taxon>
        <taxon>Linyphiidae</taxon>
        <taxon>Erigoninae</taxon>
        <taxon>Oedothorax</taxon>
    </lineage>
</organism>
<evidence type="ECO:0000259" key="1">
    <source>
        <dbReference type="Pfam" id="PF22938"/>
    </source>
</evidence>
<keyword evidence="3" id="KW-1185">Reference proteome</keyword>
<evidence type="ECO:0000313" key="2">
    <source>
        <dbReference type="EMBL" id="KAG8173920.1"/>
    </source>
</evidence>
<dbReference type="AlphaFoldDB" id="A0AAV6TPY3"/>
<dbReference type="Pfam" id="PF22938">
    <property type="entry name" value="Integrase_p58_C"/>
    <property type="match status" value="1"/>
</dbReference>
<protein>
    <recommendedName>
        <fullName evidence="1">Integrase p58-like C-terminal domain-containing protein</fullName>
    </recommendedName>
</protein>
<reference evidence="2 3" key="1">
    <citation type="journal article" date="2022" name="Nat. Ecol. Evol.">
        <title>A masculinizing supergene underlies an exaggerated male reproductive morph in a spider.</title>
        <authorList>
            <person name="Hendrickx F."/>
            <person name="De Corte Z."/>
            <person name="Sonet G."/>
            <person name="Van Belleghem S.M."/>
            <person name="Kostlbacher S."/>
            <person name="Vangestel C."/>
        </authorList>
    </citation>
    <scope>NUCLEOTIDE SEQUENCE [LARGE SCALE GENOMIC DNA]</scope>
    <source>
        <strain evidence="2">W744_W776</strain>
    </source>
</reference>
<evidence type="ECO:0000313" key="3">
    <source>
        <dbReference type="Proteomes" id="UP000827092"/>
    </source>
</evidence>
<gene>
    <name evidence="2" type="ORF">JTE90_012424</name>
</gene>
<feature type="domain" description="Integrase p58-like C-terminal" evidence="1">
    <location>
        <begin position="59"/>
        <end position="92"/>
    </location>
</feature>
<dbReference type="Proteomes" id="UP000827092">
    <property type="component" value="Unassembled WGS sequence"/>
</dbReference>
<dbReference type="EMBL" id="JAFNEN010001427">
    <property type="protein sequence ID" value="KAG8173920.1"/>
    <property type="molecule type" value="Genomic_DNA"/>
</dbReference>